<feature type="transmembrane region" description="Helical" evidence="8">
    <location>
        <begin position="254"/>
        <end position="274"/>
    </location>
</feature>
<feature type="transmembrane region" description="Helical" evidence="8">
    <location>
        <begin position="118"/>
        <end position="136"/>
    </location>
</feature>
<dbReference type="RefSeq" id="WP_029312156.1">
    <property type="nucleotide sequence ID" value="NZ_FTNE01000012.1"/>
</dbReference>
<dbReference type="Proteomes" id="UP000186308">
    <property type="component" value="Unassembled WGS sequence"/>
</dbReference>
<dbReference type="GO" id="GO:0044038">
    <property type="term" value="P:cell wall macromolecule biosynthetic process"/>
    <property type="evidence" value="ECO:0007669"/>
    <property type="project" value="TreeGrafter"/>
</dbReference>
<feature type="transmembrane region" description="Helical" evidence="8">
    <location>
        <begin position="85"/>
        <end position="106"/>
    </location>
</feature>
<gene>
    <name evidence="9" type="ORF">SAMN05421828_11291</name>
</gene>
<dbReference type="CDD" id="cd06853">
    <property type="entry name" value="GT_WecA_like"/>
    <property type="match status" value="1"/>
</dbReference>
<reference evidence="9 10" key="1">
    <citation type="submission" date="2017-01" db="EMBL/GenBank/DDBJ databases">
        <authorList>
            <person name="Varghese N."/>
            <person name="Submissions S."/>
        </authorList>
    </citation>
    <scope>NUCLEOTIDE SEQUENCE [LARGE SCALE GENOMIC DNA]</scope>
    <source>
        <strain evidence="9 10">ATCC 35905</strain>
    </source>
</reference>
<feature type="transmembrane region" description="Helical" evidence="8">
    <location>
        <begin position="229"/>
        <end position="248"/>
    </location>
</feature>
<dbReference type="Pfam" id="PF00953">
    <property type="entry name" value="Glycos_transf_4"/>
    <property type="match status" value="1"/>
</dbReference>
<dbReference type="PANTHER" id="PTHR22926:SF3">
    <property type="entry name" value="UNDECAPRENYL-PHOSPHATE ALPHA-N-ACETYLGLUCOSAMINYL 1-PHOSPHATE TRANSFERASE"/>
    <property type="match status" value="1"/>
</dbReference>
<dbReference type="GO" id="GO:0009103">
    <property type="term" value="P:lipopolysaccharide biosynthetic process"/>
    <property type="evidence" value="ECO:0007669"/>
    <property type="project" value="TreeGrafter"/>
</dbReference>
<comment type="caution">
    <text evidence="9">The sequence shown here is derived from an EMBL/GenBank/DDBJ whole genome shotgun (WGS) entry which is preliminary data.</text>
</comment>
<evidence type="ECO:0000313" key="9">
    <source>
        <dbReference type="EMBL" id="SIQ95884.1"/>
    </source>
</evidence>
<evidence type="ECO:0000256" key="3">
    <source>
        <dbReference type="ARBA" id="ARBA00022679"/>
    </source>
</evidence>
<feature type="binding site" evidence="7">
    <location>
        <position position="228"/>
    </location>
    <ligand>
        <name>Mg(2+)</name>
        <dbReference type="ChEBI" id="CHEBI:18420"/>
    </ligand>
</feature>
<dbReference type="GO" id="GO:0046872">
    <property type="term" value="F:metal ion binding"/>
    <property type="evidence" value="ECO:0007669"/>
    <property type="project" value="UniProtKB-KW"/>
</dbReference>
<feature type="transmembrane region" description="Helical" evidence="8">
    <location>
        <begin position="332"/>
        <end position="350"/>
    </location>
</feature>
<keyword evidence="5 8" id="KW-1133">Transmembrane helix</keyword>
<feature type="transmembrane region" description="Helical" evidence="8">
    <location>
        <begin position="175"/>
        <end position="192"/>
    </location>
</feature>
<name>A0A8G2CL91_ACIRU</name>
<dbReference type="OrthoDB" id="9783652at2"/>
<dbReference type="GO" id="GO:0071555">
    <property type="term" value="P:cell wall organization"/>
    <property type="evidence" value="ECO:0007669"/>
    <property type="project" value="TreeGrafter"/>
</dbReference>
<keyword evidence="3 9" id="KW-0808">Transferase</keyword>
<comment type="cofactor">
    <cofactor evidence="7">
        <name>Mg(2+)</name>
        <dbReference type="ChEBI" id="CHEBI:18420"/>
    </cofactor>
</comment>
<dbReference type="GO" id="GO:0005886">
    <property type="term" value="C:plasma membrane"/>
    <property type="evidence" value="ECO:0007669"/>
    <property type="project" value="UniProtKB-SubCell"/>
</dbReference>
<evidence type="ECO:0000256" key="5">
    <source>
        <dbReference type="ARBA" id="ARBA00022989"/>
    </source>
</evidence>
<accession>A0A8G2CL91</accession>
<dbReference type="EMBL" id="FTNE01000012">
    <property type="protein sequence ID" value="SIQ95884.1"/>
    <property type="molecule type" value="Genomic_DNA"/>
</dbReference>
<dbReference type="PANTHER" id="PTHR22926">
    <property type="entry name" value="PHOSPHO-N-ACETYLMURAMOYL-PENTAPEPTIDE-TRANSFERASE"/>
    <property type="match status" value="1"/>
</dbReference>
<dbReference type="InterPro" id="IPR000715">
    <property type="entry name" value="Glycosyl_transferase_4"/>
</dbReference>
<evidence type="ECO:0000313" key="10">
    <source>
        <dbReference type="Proteomes" id="UP000186308"/>
    </source>
</evidence>
<evidence type="ECO:0000256" key="7">
    <source>
        <dbReference type="PIRSR" id="PIRSR600715-1"/>
    </source>
</evidence>
<keyword evidence="10" id="KW-1185">Reference proteome</keyword>
<feature type="transmembrane region" description="Helical" evidence="8">
    <location>
        <begin position="307"/>
        <end position="326"/>
    </location>
</feature>
<evidence type="ECO:0000256" key="4">
    <source>
        <dbReference type="ARBA" id="ARBA00022692"/>
    </source>
</evidence>
<evidence type="ECO:0000256" key="2">
    <source>
        <dbReference type="ARBA" id="ARBA00022475"/>
    </source>
</evidence>
<feature type="transmembrane region" description="Helical" evidence="8">
    <location>
        <begin position="60"/>
        <end position="79"/>
    </location>
</feature>
<comment type="subcellular location">
    <subcellularLocation>
        <location evidence="1">Cell membrane</location>
        <topology evidence="1">Multi-pass membrane protein</topology>
    </subcellularLocation>
</comment>
<feature type="transmembrane region" description="Helical" evidence="8">
    <location>
        <begin position="142"/>
        <end position="163"/>
    </location>
</feature>
<evidence type="ECO:0000256" key="1">
    <source>
        <dbReference type="ARBA" id="ARBA00004651"/>
    </source>
</evidence>
<protein>
    <submittedName>
        <fullName evidence="9">UDP-GlcNAc:undecaprenyl-phosphate GlcNAc-1-phosphate transferase</fullName>
    </submittedName>
</protein>
<proteinExistence type="predicted"/>
<sequence length="362" mass="38212">MSPVPFIAHPGFATLALPRHVALLAGLALFSGIVVRTMISVGVPDRPDARKAHTRVTPKSGGVGIVAAFLLGISLLYRFGEVSRLAAPLFVGVIAAAVLIAAVSLLDDLFDFPFLVKLGAQFLAALVAVGAGLSARKFDLPLLGAVPLGMAGPVLSLIWILFVTNAMNFIDGLDGLAAGTTLIACLFLAGIAGLHGGFFVYTTALLLAGGVAGFLPFNYPRARIFMGDVGSQFCGFMLAVLGIAATHYQRVSLSFLVVPLLLSGVLLDVTFTLVRRTVAGQNIARAHRGHLYQVAHRAGMDARWVAIIYWGFAIFGGVVVIGFLHAPTDWKPVVIFAPLLPFAMWAAYVVRRAGRAEIGPWG</sequence>
<keyword evidence="7" id="KW-0479">Metal-binding</keyword>
<organism evidence="9 10">
    <name type="scientific">Acidiphilium rubrum</name>
    <dbReference type="NCBI Taxonomy" id="526"/>
    <lineage>
        <taxon>Bacteria</taxon>
        <taxon>Pseudomonadati</taxon>
        <taxon>Pseudomonadota</taxon>
        <taxon>Alphaproteobacteria</taxon>
        <taxon>Acetobacterales</taxon>
        <taxon>Acidocellaceae</taxon>
        <taxon>Acidiphilium</taxon>
    </lineage>
</organism>
<keyword evidence="2" id="KW-1003">Cell membrane</keyword>
<dbReference type="AlphaFoldDB" id="A0A8G2CL91"/>
<keyword evidence="4 8" id="KW-0812">Transmembrane</keyword>
<evidence type="ECO:0000256" key="6">
    <source>
        <dbReference type="ARBA" id="ARBA00023136"/>
    </source>
</evidence>
<dbReference type="InterPro" id="IPR018480">
    <property type="entry name" value="PNAcMuramoyl-5peptid_Trfase_CS"/>
</dbReference>
<feature type="transmembrane region" description="Helical" evidence="8">
    <location>
        <begin position="198"/>
        <end position="217"/>
    </location>
</feature>
<feature type="transmembrane region" description="Helical" evidence="8">
    <location>
        <begin position="20"/>
        <end position="39"/>
    </location>
</feature>
<evidence type="ECO:0000256" key="8">
    <source>
        <dbReference type="SAM" id="Phobius"/>
    </source>
</evidence>
<keyword evidence="7" id="KW-0460">Magnesium</keyword>
<keyword evidence="6 8" id="KW-0472">Membrane</keyword>
<dbReference type="GO" id="GO:0016780">
    <property type="term" value="F:phosphotransferase activity, for other substituted phosphate groups"/>
    <property type="evidence" value="ECO:0007669"/>
    <property type="project" value="InterPro"/>
</dbReference>
<dbReference type="PROSITE" id="PS01348">
    <property type="entry name" value="MRAY_2"/>
    <property type="match status" value="1"/>
</dbReference>
<feature type="binding site" evidence="7">
    <location>
        <position position="168"/>
    </location>
    <ligand>
        <name>Mg(2+)</name>
        <dbReference type="ChEBI" id="CHEBI:18420"/>
    </ligand>
</feature>